<name>A0A699I0U4_TANCI</name>
<organism evidence="1">
    <name type="scientific">Tanacetum cinerariifolium</name>
    <name type="common">Dalmatian daisy</name>
    <name type="synonym">Chrysanthemum cinerariifolium</name>
    <dbReference type="NCBI Taxonomy" id="118510"/>
    <lineage>
        <taxon>Eukaryota</taxon>
        <taxon>Viridiplantae</taxon>
        <taxon>Streptophyta</taxon>
        <taxon>Embryophyta</taxon>
        <taxon>Tracheophyta</taxon>
        <taxon>Spermatophyta</taxon>
        <taxon>Magnoliopsida</taxon>
        <taxon>eudicotyledons</taxon>
        <taxon>Gunneridae</taxon>
        <taxon>Pentapetalae</taxon>
        <taxon>asterids</taxon>
        <taxon>campanulids</taxon>
        <taxon>Asterales</taxon>
        <taxon>Asteraceae</taxon>
        <taxon>Asteroideae</taxon>
        <taxon>Anthemideae</taxon>
        <taxon>Anthemidinae</taxon>
        <taxon>Tanacetum</taxon>
    </lineage>
</organism>
<protein>
    <submittedName>
        <fullName evidence="1">Uncharacterized protein</fullName>
    </submittedName>
</protein>
<accession>A0A699I0U4</accession>
<dbReference type="EMBL" id="BKCJ010244149">
    <property type="protein sequence ID" value="GEZ13203.1"/>
    <property type="molecule type" value="Genomic_DNA"/>
</dbReference>
<gene>
    <name evidence="1" type="ORF">Tci_485176</name>
</gene>
<reference evidence="1" key="1">
    <citation type="journal article" date="2019" name="Sci. Rep.">
        <title>Draft genome of Tanacetum cinerariifolium, the natural source of mosquito coil.</title>
        <authorList>
            <person name="Yamashiro T."/>
            <person name="Shiraishi A."/>
            <person name="Satake H."/>
            <person name="Nakayama K."/>
        </authorList>
    </citation>
    <scope>NUCLEOTIDE SEQUENCE</scope>
</reference>
<proteinExistence type="predicted"/>
<feature type="non-terminal residue" evidence="1">
    <location>
        <position position="1"/>
    </location>
</feature>
<sequence length="92" mass="10414">LEKDLEVSKSKKEKYKSLALKSRKVLSEEEATSSDSNDEEYAMAAFVVRCWSDSGDDCKKEEICLMALNDNDVLSDAPYYSSSSLDNESWEK</sequence>
<evidence type="ECO:0000313" key="1">
    <source>
        <dbReference type="EMBL" id="GEZ13203.1"/>
    </source>
</evidence>
<comment type="caution">
    <text evidence="1">The sequence shown here is derived from an EMBL/GenBank/DDBJ whole genome shotgun (WGS) entry which is preliminary data.</text>
</comment>
<dbReference type="AlphaFoldDB" id="A0A699I0U4"/>